<comment type="caution">
    <text evidence="2">The sequence shown here is derived from an EMBL/GenBank/DDBJ whole genome shotgun (WGS) entry which is preliminary data.</text>
</comment>
<feature type="region of interest" description="Disordered" evidence="1">
    <location>
        <begin position="1"/>
        <end position="39"/>
    </location>
</feature>
<feature type="compositionally biased region" description="Polar residues" evidence="1">
    <location>
        <begin position="9"/>
        <end position="39"/>
    </location>
</feature>
<proteinExistence type="predicted"/>
<dbReference type="OrthoDB" id="2405187at2759"/>
<dbReference type="Proteomes" id="UP000789508">
    <property type="component" value="Unassembled WGS sequence"/>
</dbReference>
<organism evidence="2 3">
    <name type="scientific">Ambispora leptoticha</name>
    <dbReference type="NCBI Taxonomy" id="144679"/>
    <lineage>
        <taxon>Eukaryota</taxon>
        <taxon>Fungi</taxon>
        <taxon>Fungi incertae sedis</taxon>
        <taxon>Mucoromycota</taxon>
        <taxon>Glomeromycotina</taxon>
        <taxon>Glomeromycetes</taxon>
        <taxon>Archaeosporales</taxon>
        <taxon>Ambisporaceae</taxon>
        <taxon>Ambispora</taxon>
    </lineage>
</organism>
<feature type="compositionally biased region" description="Low complexity" evidence="1">
    <location>
        <begin position="209"/>
        <end position="241"/>
    </location>
</feature>
<keyword evidence="3" id="KW-1185">Reference proteome</keyword>
<evidence type="ECO:0000313" key="3">
    <source>
        <dbReference type="Proteomes" id="UP000789508"/>
    </source>
</evidence>
<feature type="compositionally biased region" description="Polar residues" evidence="1">
    <location>
        <begin position="70"/>
        <end position="81"/>
    </location>
</feature>
<gene>
    <name evidence="2" type="ORF">ALEPTO_LOCUS531</name>
</gene>
<dbReference type="AlphaFoldDB" id="A0A9N8V686"/>
<evidence type="ECO:0000313" key="2">
    <source>
        <dbReference type="EMBL" id="CAG8443922.1"/>
    </source>
</evidence>
<feature type="region of interest" description="Disordered" evidence="1">
    <location>
        <begin position="60"/>
        <end position="93"/>
    </location>
</feature>
<reference evidence="2" key="1">
    <citation type="submission" date="2021-06" db="EMBL/GenBank/DDBJ databases">
        <authorList>
            <person name="Kallberg Y."/>
            <person name="Tangrot J."/>
            <person name="Rosling A."/>
        </authorList>
    </citation>
    <scope>NUCLEOTIDE SEQUENCE</scope>
    <source>
        <strain evidence="2">FL130A</strain>
    </source>
</reference>
<feature type="region of interest" description="Disordered" evidence="1">
    <location>
        <begin position="194"/>
        <end position="246"/>
    </location>
</feature>
<accession>A0A9N8V686</accession>
<feature type="compositionally biased region" description="Basic residues" evidence="1">
    <location>
        <begin position="198"/>
        <end position="208"/>
    </location>
</feature>
<dbReference type="EMBL" id="CAJVPS010000036">
    <property type="protein sequence ID" value="CAG8443922.1"/>
    <property type="molecule type" value="Genomic_DNA"/>
</dbReference>
<feature type="region of interest" description="Disordered" evidence="1">
    <location>
        <begin position="349"/>
        <end position="372"/>
    </location>
</feature>
<protein>
    <submittedName>
        <fullName evidence="2">10860_t:CDS:1</fullName>
    </submittedName>
</protein>
<evidence type="ECO:0000256" key="1">
    <source>
        <dbReference type="SAM" id="MobiDB-lite"/>
    </source>
</evidence>
<name>A0A9N8V686_9GLOM</name>
<sequence>MGRPMYVSPSLSKRQVPPKQQQSSQTNYSGVGEATSQNSRTSAFGNRYFVNRNLFNTPLSYSPNKIPEWQTVTNRSGGDNNSSQRSERRRRSLSYDVHQHIQRLHQLQHLHRTREQMAASSSSSSSNFATRRGLHLINVQNEQGIQSRHISLPPLRSSARFRPNDEHRIRHRDPALDDVIRRVNILRQMAQHQERLLRPRYRSSHNSHRNSSSSLISPASTAIISPTSLSSTTPASSTGTPMEVTSISSTVRDELLQQQMRLPRISIDNSTLVEDEDSSSSIQNQHTRILSPIPRRYNHNNTYSNALAAVSSNVVELDEDGYEVDGNNLRDQYMHHEITNSIIAADVATNNPTSNHEDRIDLPRSSASGECC</sequence>